<protein>
    <submittedName>
        <fullName evidence="2">Uncharacterized protein</fullName>
    </submittedName>
</protein>
<dbReference type="Proteomes" id="UP000265520">
    <property type="component" value="Unassembled WGS sequence"/>
</dbReference>
<reference evidence="2 3" key="1">
    <citation type="journal article" date="2018" name="Front. Plant Sci.">
        <title>Red Clover (Trifolium pratense) and Zigzag Clover (T. medium) - A Picture of Genomic Similarities and Differences.</title>
        <authorList>
            <person name="Dluhosova J."/>
            <person name="Istvanek J."/>
            <person name="Nedelnik J."/>
            <person name="Repkova J."/>
        </authorList>
    </citation>
    <scope>NUCLEOTIDE SEQUENCE [LARGE SCALE GENOMIC DNA]</scope>
    <source>
        <strain evidence="3">cv. 10/8</strain>
        <tissue evidence="2">Leaf</tissue>
    </source>
</reference>
<sequence length="67" mass="7076">RTPKRSKAVERGSQPAKGSNELDHTNPTRKGRQPFVEPATALPSASDTITMGDALASTAVTTNWAPT</sequence>
<evidence type="ECO:0000313" key="2">
    <source>
        <dbReference type="EMBL" id="MCI87261.1"/>
    </source>
</evidence>
<feature type="region of interest" description="Disordered" evidence="1">
    <location>
        <begin position="1"/>
        <end position="47"/>
    </location>
</feature>
<dbReference type="EMBL" id="LXQA011161690">
    <property type="protein sequence ID" value="MCI87261.1"/>
    <property type="molecule type" value="Genomic_DNA"/>
</dbReference>
<proteinExistence type="predicted"/>
<keyword evidence="3" id="KW-1185">Reference proteome</keyword>
<organism evidence="2 3">
    <name type="scientific">Trifolium medium</name>
    <dbReference type="NCBI Taxonomy" id="97028"/>
    <lineage>
        <taxon>Eukaryota</taxon>
        <taxon>Viridiplantae</taxon>
        <taxon>Streptophyta</taxon>
        <taxon>Embryophyta</taxon>
        <taxon>Tracheophyta</taxon>
        <taxon>Spermatophyta</taxon>
        <taxon>Magnoliopsida</taxon>
        <taxon>eudicotyledons</taxon>
        <taxon>Gunneridae</taxon>
        <taxon>Pentapetalae</taxon>
        <taxon>rosids</taxon>
        <taxon>fabids</taxon>
        <taxon>Fabales</taxon>
        <taxon>Fabaceae</taxon>
        <taxon>Papilionoideae</taxon>
        <taxon>50 kb inversion clade</taxon>
        <taxon>NPAAA clade</taxon>
        <taxon>Hologalegina</taxon>
        <taxon>IRL clade</taxon>
        <taxon>Trifolieae</taxon>
        <taxon>Trifolium</taxon>
    </lineage>
</organism>
<feature type="non-terminal residue" evidence="2">
    <location>
        <position position="1"/>
    </location>
</feature>
<name>A0A392VJV9_9FABA</name>
<evidence type="ECO:0000313" key="3">
    <source>
        <dbReference type="Proteomes" id="UP000265520"/>
    </source>
</evidence>
<comment type="caution">
    <text evidence="2">The sequence shown here is derived from an EMBL/GenBank/DDBJ whole genome shotgun (WGS) entry which is preliminary data.</text>
</comment>
<evidence type="ECO:0000256" key="1">
    <source>
        <dbReference type="SAM" id="MobiDB-lite"/>
    </source>
</evidence>
<dbReference type="AlphaFoldDB" id="A0A392VJV9"/>
<accession>A0A392VJV9</accession>